<dbReference type="AlphaFoldDB" id="A0A7D5GWL3"/>
<dbReference type="InterPro" id="IPR049251">
    <property type="entry name" value="DUF6884"/>
</dbReference>
<sequence length="155" mass="17153">MPTLGLVQAGSDAPREPTPAGTAYDTEFFRLKREFARISYDEWLVVSGPHGLVEPDETVECEGVRFADMEPAGRARWAMGVVTDLAARVRRNEYDEVAVLADRDVRETLIERGGLRTRIGAAGATTVEPLAGLGGEERQRTWLAEQLAIRRQRGE</sequence>
<evidence type="ECO:0000259" key="2">
    <source>
        <dbReference type="Pfam" id="PF21818"/>
    </source>
</evidence>
<dbReference type="GeneID" id="56028266"/>
<feature type="domain" description="DUF6884" evidence="2">
    <location>
        <begin position="10"/>
        <end position="144"/>
    </location>
</feature>
<name>A0A7D5GWL3_9EURY</name>
<feature type="region of interest" description="Disordered" evidence="1">
    <location>
        <begin position="1"/>
        <end position="22"/>
    </location>
</feature>
<protein>
    <recommendedName>
        <fullName evidence="2">DUF6884 domain-containing protein</fullName>
    </recommendedName>
</protein>
<dbReference type="Pfam" id="PF21818">
    <property type="entry name" value="DUF6884"/>
    <property type="match status" value="1"/>
</dbReference>
<accession>A0A7D5GWL3</accession>
<dbReference type="EMBL" id="CP058529">
    <property type="protein sequence ID" value="QLG27029.1"/>
    <property type="molecule type" value="Genomic_DNA"/>
</dbReference>
<evidence type="ECO:0000313" key="3">
    <source>
        <dbReference type="EMBL" id="QLG27029.1"/>
    </source>
</evidence>
<evidence type="ECO:0000313" key="4">
    <source>
        <dbReference type="Proteomes" id="UP000509750"/>
    </source>
</evidence>
<dbReference type="RefSeq" id="WP_179168604.1">
    <property type="nucleotide sequence ID" value="NZ_CP058529.1"/>
</dbReference>
<evidence type="ECO:0000256" key="1">
    <source>
        <dbReference type="SAM" id="MobiDB-lite"/>
    </source>
</evidence>
<organism evidence="3 4">
    <name type="scientific">Halorarum halophilum</name>
    <dbReference type="NCBI Taxonomy" id="2743090"/>
    <lineage>
        <taxon>Archaea</taxon>
        <taxon>Methanobacteriati</taxon>
        <taxon>Methanobacteriota</taxon>
        <taxon>Stenosarchaea group</taxon>
        <taxon>Halobacteria</taxon>
        <taxon>Halobacteriales</taxon>
        <taxon>Haloferacaceae</taxon>
        <taxon>Halorarum</taxon>
    </lineage>
</organism>
<dbReference type="KEGG" id="halg:HUG10_05495"/>
<gene>
    <name evidence="3" type="ORF">HUG10_05495</name>
</gene>
<dbReference type="Proteomes" id="UP000509750">
    <property type="component" value="Chromosome"/>
</dbReference>
<reference evidence="3 4" key="1">
    <citation type="submission" date="2020-07" db="EMBL/GenBank/DDBJ databases">
        <title>Gai3-2, isolated from salt lake.</title>
        <authorList>
            <person name="Cui H."/>
            <person name="Shi X."/>
        </authorList>
    </citation>
    <scope>NUCLEOTIDE SEQUENCE [LARGE SCALE GENOMIC DNA]</scope>
    <source>
        <strain evidence="3 4">Gai3-2</strain>
    </source>
</reference>
<proteinExistence type="predicted"/>
<keyword evidence="4" id="KW-1185">Reference proteome</keyword>
<dbReference type="OrthoDB" id="206471at2157"/>